<accession>A0A6S6TBW7</accession>
<reference evidence="1" key="1">
    <citation type="submission" date="2020-01" db="EMBL/GenBank/DDBJ databases">
        <authorList>
            <person name="Meier V. D."/>
            <person name="Meier V D."/>
        </authorList>
    </citation>
    <scope>NUCLEOTIDE SEQUENCE</scope>
    <source>
        <strain evidence="1">HLG_WM_MAG_06</strain>
    </source>
</reference>
<name>A0A6S6TBW7_9BACT</name>
<gene>
    <name evidence="1" type="ORF">HELGO_WM5623</name>
</gene>
<proteinExistence type="predicted"/>
<dbReference type="EMBL" id="CACVAP010000068">
    <property type="protein sequence ID" value="CAA6812891.1"/>
    <property type="molecule type" value="Genomic_DNA"/>
</dbReference>
<evidence type="ECO:0000313" key="1">
    <source>
        <dbReference type="EMBL" id="CAA6812891.1"/>
    </source>
</evidence>
<dbReference type="AlphaFoldDB" id="A0A6S6TBW7"/>
<organism evidence="1">
    <name type="scientific">uncultured Sulfurovum sp</name>
    <dbReference type="NCBI Taxonomy" id="269237"/>
    <lineage>
        <taxon>Bacteria</taxon>
        <taxon>Pseudomonadati</taxon>
        <taxon>Campylobacterota</taxon>
        <taxon>Epsilonproteobacteria</taxon>
        <taxon>Campylobacterales</taxon>
        <taxon>Sulfurovaceae</taxon>
        <taxon>Sulfurovum</taxon>
        <taxon>environmental samples</taxon>
    </lineage>
</organism>
<sequence length="96" mass="11497">MEKDNYENHITMLLDFKQNLVALQRHIQVIKEKYQKQIDVMENAGFVEDIILSLKHRFQAFSSQIDEIDRQLMEHNHKIDVQKETLTTLRSIARMN</sequence>
<protein>
    <submittedName>
        <fullName evidence="1">Uncharacterized protein</fullName>
    </submittedName>
</protein>